<evidence type="ECO:0000256" key="1">
    <source>
        <dbReference type="SAM" id="MobiDB-lite"/>
    </source>
</evidence>
<comment type="caution">
    <text evidence="2">The sequence shown here is derived from an EMBL/GenBank/DDBJ whole genome shotgun (WGS) entry which is preliminary data.</text>
</comment>
<feature type="compositionally biased region" description="Basic and acidic residues" evidence="1">
    <location>
        <begin position="200"/>
        <end position="211"/>
    </location>
</feature>
<proteinExistence type="predicted"/>
<dbReference type="RefSeq" id="WP_135518406.1">
    <property type="nucleotide sequence ID" value="NZ_CP168942.1"/>
</dbReference>
<reference evidence="2 3" key="1">
    <citation type="submission" date="2018-03" db="EMBL/GenBank/DDBJ databases">
        <title>Genome sequencing of Weissella confusa isolates.</title>
        <authorList>
            <person name="Kajala I."/>
            <person name="Baruah R."/>
            <person name="Bergsveinson J."/>
            <person name="Juvonen R."/>
            <person name="Ziola B."/>
        </authorList>
    </citation>
    <scope>NUCLEOTIDE SEQUENCE [LARGE SCALE GENOMIC DNA]</scope>
    <source>
        <strain evidence="2 3">VTT E-062653</strain>
    </source>
</reference>
<evidence type="ECO:0000313" key="2">
    <source>
        <dbReference type="EMBL" id="TGE74688.1"/>
    </source>
</evidence>
<name>A0A4Z0S0Q8_WEICO</name>
<dbReference type="InterPro" id="IPR009370">
    <property type="entry name" value="YutD-like"/>
</dbReference>
<protein>
    <submittedName>
        <fullName evidence="2">DUF1027 domain-containing protein</fullName>
    </submittedName>
</protein>
<accession>A0A4Z0S0Q8</accession>
<dbReference type="Gene3D" id="3.50.4.20">
    <property type="match status" value="1"/>
</dbReference>
<feature type="region of interest" description="Disordered" evidence="1">
    <location>
        <begin position="123"/>
        <end position="211"/>
    </location>
</feature>
<sequence>MDRERMKELAEEQFMKRQEATTITAGEDNIIFINERSYRLVEDYREAYNQQKMAARFSDFLEKYDFLVGDIAADQLRLRGFYKDGTAGIARSNQISALQDYLYEEVNFGAPYFVLENLEPHDVPEAEEEPNTAHRKRRRQRRSTGNGGTNPNGGHHKPKPKTAAIAETTKPAPGNGKAKHVKERANTVETKGRKKRRRFQIRERQTTTEKG</sequence>
<dbReference type="Proteomes" id="UP000297646">
    <property type="component" value="Unassembled WGS sequence"/>
</dbReference>
<dbReference type="InterPro" id="IPR038141">
    <property type="entry name" value="YutD-like_sf"/>
</dbReference>
<gene>
    <name evidence="2" type="ORF">C6P11_02800</name>
</gene>
<dbReference type="OrthoDB" id="1650379at2"/>
<evidence type="ECO:0000313" key="3">
    <source>
        <dbReference type="Proteomes" id="UP000297646"/>
    </source>
</evidence>
<feature type="compositionally biased region" description="Basic residues" evidence="1">
    <location>
        <begin position="133"/>
        <end position="142"/>
    </location>
</feature>
<dbReference type="Pfam" id="PF06265">
    <property type="entry name" value="YutD-like"/>
    <property type="match status" value="1"/>
</dbReference>
<dbReference type="AlphaFoldDB" id="A0A4Z0S0Q8"/>
<organism evidence="2 3">
    <name type="scientific">Weissella confusa</name>
    <name type="common">Lactobacillus confusus</name>
    <dbReference type="NCBI Taxonomy" id="1583"/>
    <lineage>
        <taxon>Bacteria</taxon>
        <taxon>Bacillati</taxon>
        <taxon>Bacillota</taxon>
        <taxon>Bacilli</taxon>
        <taxon>Lactobacillales</taxon>
        <taxon>Lactobacillaceae</taxon>
        <taxon>Weissella</taxon>
    </lineage>
</organism>
<dbReference type="EMBL" id="PVSN01000019">
    <property type="protein sequence ID" value="TGE74688.1"/>
    <property type="molecule type" value="Genomic_DNA"/>
</dbReference>
<dbReference type="PIRSF" id="PIRSF012565">
    <property type="entry name" value="DUF1027"/>
    <property type="match status" value="1"/>
</dbReference>